<dbReference type="Pfam" id="PF02661">
    <property type="entry name" value="Fic"/>
    <property type="match status" value="1"/>
</dbReference>
<dbReference type="PROSITE" id="PS51459">
    <property type="entry name" value="FIDO"/>
    <property type="match status" value="1"/>
</dbReference>
<sequence length="463" mass="50664">CEAGTVPGSPGEQAGDTTAWYAAFWPFVTSYLDLRIGTDWCVSADQSLLLHVGDRTVPRQLLVRSPRGNNKPTPLMHGTSVFDVRLELPPPEERAVIDGVRAMTLGTSLVHASPGLYHDRVVDVRAALVTIPGASDLLRPLLAGGKSKVAGRLAGALRNVGRERVADEVLAGMRTAGYVVQENDPFEDAAPVVFSSRERSPYVGRLRLQWARMRPMVLEHFLPAPASAVAATYLQQVDGVYRADAYHSLSIEGYTVSDALIERVRSGLWNPEHNEQDRLNRNALAARGYWQAFQRVKESVARVLAGENAGVVAEAAHGGWYRELFGPSVAAGLLNAADLAGYRAGQVFIRRSMHVPPPVEAVRDLMPEFFALLAAEPEPAVRVVLGHFFFVYVHPYMDGNGRMGRFLMNVMLASGGWPWTVVTVDTRDAYMAALEEASVHQDIVPFTRFLAESATASARMHRA</sequence>
<evidence type="ECO:0000259" key="1">
    <source>
        <dbReference type="PROSITE" id="PS51459"/>
    </source>
</evidence>
<dbReference type="PANTHER" id="PTHR13504">
    <property type="entry name" value="FIDO DOMAIN-CONTAINING PROTEIN DDB_G0283145"/>
    <property type="match status" value="1"/>
</dbReference>
<name>T0ZC95_9ZZZZ</name>
<accession>T0ZC95</accession>
<dbReference type="InterPro" id="IPR036597">
    <property type="entry name" value="Fido-like_dom_sf"/>
</dbReference>
<dbReference type="PANTHER" id="PTHR13504:SF38">
    <property type="entry name" value="FIDO DOMAIN-CONTAINING PROTEIN"/>
    <property type="match status" value="1"/>
</dbReference>
<dbReference type="InterPro" id="IPR003812">
    <property type="entry name" value="Fido"/>
</dbReference>
<evidence type="ECO:0000313" key="2">
    <source>
        <dbReference type="EMBL" id="EQD42693.1"/>
    </source>
</evidence>
<gene>
    <name evidence="2" type="ORF">B1A_15838</name>
</gene>
<dbReference type="InterPro" id="IPR040198">
    <property type="entry name" value="Fido_containing"/>
</dbReference>
<proteinExistence type="predicted"/>
<feature type="domain" description="Fido" evidence="1">
    <location>
        <begin position="308"/>
        <end position="452"/>
    </location>
</feature>
<dbReference type="Gene3D" id="1.10.3290.10">
    <property type="entry name" value="Fido-like domain"/>
    <property type="match status" value="1"/>
</dbReference>
<comment type="caution">
    <text evidence="2">The sequence shown here is derived from an EMBL/GenBank/DDBJ whole genome shotgun (WGS) entry which is preliminary data.</text>
</comment>
<organism evidence="2">
    <name type="scientific">mine drainage metagenome</name>
    <dbReference type="NCBI Taxonomy" id="410659"/>
    <lineage>
        <taxon>unclassified sequences</taxon>
        <taxon>metagenomes</taxon>
        <taxon>ecological metagenomes</taxon>
    </lineage>
</organism>
<protein>
    <submittedName>
        <fullName evidence="2">Filamentation induced by cAMP protein Fic</fullName>
    </submittedName>
</protein>
<dbReference type="SUPFAM" id="SSF140931">
    <property type="entry name" value="Fic-like"/>
    <property type="match status" value="1"/>
</dbReference>
<dbReference type="AlphaFoldDB" id="T0ZC95"/>
<dbReference type="EMBL" id="AUZX01011629">
    <property type="protein sequence ID" value="EQD42693.1"/>
    <property type="molecule type" value="Genomic_DNA"/>
</dbReference>
<reference evidence="2" key="1">
    <citation type="submission" date="2013-08" db="EMBL/GenBank/DDBJ databases">
        <authorList>
            <person name="Mendez C."/>
            <person name="Richter M."/>
            <person name="Ferrer M."/>
            <person name="Sanchez J."/>
        </authorList>
    </citation>
    <scope>NUCLEOTIDE SEQUENCE</scope>
</reference>
<reference evidence="2" key="2">
    <citation type="journal article" date="2014" name="ISME J.">
        <title>Microbial stratification in low pH oxic and suboxic macroscopic growths along an acid mine drainage.</title>
        <authorList>
            <person name="Mendez-Garcia C."/>
            <person name="Mesa V."/>
            <person name="Sprenger R.R."/>
            <person name="Richter M."/>
            <person name="Diez M.S."/>
            <person name="Solano J."/>
            <person name="Bargiela R."/>
            <person name="Golyshina O.V."/>
            <person name="Manteca A."/>
            <person name="Ramos J.L."/>
            <person name="Gallego J.R."/>
            <person name="Llorente I."/>
            <person name="Martins Dos Santos V.A."/>
            <person name="Jensen O.N."/>
            <person name="Pelaez A.I."/>
            <person name="Sanchez J."/>
            <person name="Ferrer M."/>
        </authorList>
    </citation>
    <scope>NUCLEOTIDE SEQUENCE</scope>
</reference>
<feature type="non-terminal residue" evidence="2">
    <location>
        <position position="1"/>
    </location>
</feature>